<evidence type="ECO:0000313" key="1">
    <source>
        <dbReference type="EMBL" id="JAH87201.1"/>
    </source>
</evidence>
<dbReference type="AlphaFoldDB" id="A0A0E9WA55"/>
<accession>A0A0E9WA55</accession>
<protein>
    <submittedName>
        <fullName evidence="1">Uncharacterized protein</fullName>
    </submittedName>
</protein>
<name>A0A0E9WA55_ANGAN</name>
<dbReference type="EMBL" id="GBXM01021376">
    <property type="protein sequence ID" value="JAH87201.1"/>
    <property type="molecule type" value="Transcribed_RNA"/>
</dbReference>
<proteinExistence type="predicted"/>
<reference evidence="1" key="1">
    <citation type="submission" date="2014-11" db="EMBL/GenBank/DDBJ databases">
        <authorList>
            <person name="Amaro Gonzalez C."/>
        </authorList>
    </citation>
    <scope>NUCLEOTIDE SEQUENCE</scope>
</reference>
<sequence length="48" mass="5326">MKKDTTTPATSSTPVPFVVIKISVQLSVQSCKPTWHKAKSHVKKFLKS</sequence>
<reference evidence="1" key="2">
    <citation type="journal article" date="2015" name="Fish Shellfish Immunol.">
        <title>Early steps in the European eel (Anguilla anguilla)-Vibrio vulnificus interaction in the gills: Role of the RtxA13 toxin.</title>
        <authorList>
            <person name="Callol A."/>
            <person name="Pajuelo D."/>
            <person name="Ebbesson L."/>
            <person name="Teles M."/>
            <person name="MacKenzie S."/>
            <person name="Amaro C."/>
        </authorList>
    </citation>
    <scope>NUCLEOTIDE SEQUENCE</scope>
</reference>
<organism evidence="1">
    <name type="scientific">Anguilla anguilla</name>
    <name type="common">European freshwater eel</name>
    <name type="synonym">Muraena anguilla</name>
    <dbReference type="NCBI Taxonomy" id="7936"/>
    <lineage>
        <taxon>Eukaryota</taxon>
        <taxon>Metazoa</taxon>
        <taxon>Chordata</taxon>
        <taxon>Craniata</taxon>
        <taxon>Vertebrata</taxon>
        <taxon>Euteleostomi</taxon>
        <taxon>Actinopterygii</taxon>
        <taxon>Neopterygii</taxon>
        <taxon>Teleostei</taxon>
        <taxon>Anguilliformes</taxon>
        <taxon>Anguillidae</taxon>
        <taxon>Anguilla</taxon>
    </lineage>
</organism>